<sequence>MYDAYDSDSDFFSNEITFLLEQKDRNSIIYIIEKKHKKELMEKYFPINNKRNDLLIWNVVFIREIIKNGSTKQFIHTLYNKYYRLIQTLSTLSDMQKIELEMANVYLDILINSVEITNNLVTNKIIAFLYIHLEDHLNLEDLASELNLSISYMSNCFKKNMGISIMKYYKKIKINRAKTLIKSTDKSILEISTTLSFCDQCNFSKIFKDIVGCTPIEYRNNYMKKDKA</sequence>
<dbReference type="InterPro" id="IPR009057">
    <property type="entry name" value="Homeodomain-like_sf"/>
</dbReference>
<dbReference type="PROSITE" id="PS01124">
    <property type="entry name" value="HTH_ARAC_FAMILY_2"/>
    <property type="match status" value="1"/>
</dbReference>
<evidence type="ECO:0000259" key="4">
    <source>
        <dbReference type="PROSITE" id="PS01124"/>
    </source>
</evidence>
<accession>A0A2A7MGH4</accession>
<dbReference type="GO" id="GO:0043565">
    <property type="term" value="F:sequence-specific DNA binding"/>
    <property type="evidence" value="ECO:0007669"/>
    <property type="project" value="InterPro"/>
</dbReference>
<proteinExistence type="predicted"/>
<dbReference type="PANTHER" id="PTHR43280:SF2">
    <property type="entry name" value="HTH-TYPE TRANSCRIPTIONAL REGULATOR EXSA"/>
    <property type="match status" value="1"/>
</dbReference>
<dbReference type="AlphaFoldDB" id="A0A2A7MGH4"/>
<dbReference type="EMBL" id="PDCJ01000001">
    <property type="protein sequence ID" value="PEG30814.1"/>
    <property type="molecule type" value="Genomic_DNA"/>
</dbReference>
<dbReference type="Proteomes" id="UP000220840">
    <property type="component" value="Unassembled WGS sequence"/>
</dbReference>
<evidence type="ECO:0000313" key="6">
    <source>
        <dbReference type="Proteomes" id="UP000220840"/>
    </source>
</evidence>
<reference evidence="5 6" key="1">
    <citation type="submission" date="2017-10" db="EMBL/GenBank/DDBJ databases">
        <title>Effective Description of Clostridium neonatale sp. nov. linked to necrotizing enterocolitis in neonates and a clarification of species assignable to the genus Clostridium (Prazmowski 1880) emend. Lawson and Rainey 2016.</title>
        <authorList>
            <person name="Bernard K."/>
            <person name="Burdz T."/>
            <person name="Wiebe D."/>
            <person name="Balcewich B."/>
            <person name="Alfa M."/>
            <person name="Bernier A.-M."/>
        </authorList>
    </citation>
    <scope>NUCLEOTIDE SEQUENCE [LARGE SCALE GENOMIC DNA]</scope>
    <source>
        <strain evidence="5 6">LCDC99A005</strain>
    </source>
</reference>
<organism evidence="5 6">
    <name type="scientific">Clostridium neonatale</name>
    <dbReference type="NCBI Taxonomy" id="137838"/>
    <lineage>
        <taxon>Bacteria</taxon>
        <taxon>Bacillati</taxon>
        <taxon>Bacillota</taxon>
        <taxon>Clostridia</taxon>
        <taxon>Eubacteriales</taxon>
        <taxon>Clostridiaceae</taxon>
        <taxon>Clostridium</taxon>
    </lineage>
</organism>
<dbReference type="STRING" id="137838.GCA_001458595_02177"/>
<dbReference type="SMART" id="SM00342">
    <property type="entry name" value="HTH_ARAC"/>
    <property type="match status" value="1"/>
</dbReference>
<dbReference type="PANTHER" id="PTHR43280">
    <property type="entry name" value="ARAC-FAMILY TRANSCRIPTIONAL REGULATOR"/>
    <property type="match status" value="1"/>
</dbReference>
<feature type="domain" description="HTH araC/xylS-type" evidence="4">
    <location>
        <begin position="123"/>
        <end position="221"/>
    </location>
</feature>
<protein>
    <submittedName>
        <fullName evidence="5">AraC family transcriptional regulator</fullName>
    </submittedName>
</protein>
<dbReference type="GO" id="GO:0003700">
    <property type="term" value="F:DNA-binding transcription factor activity"/>
    <property type="evidence" value="ECO:0007669"/>
    <property type="project" value="InterPro"/>
</dbReference>
<dbReference type="SUPFAM" id="SSF46689">
    <property type="entry name" value="Homeodomain-like"/>
    <property type="match status" value="2"/>
</dbReference>
<dbReference type="Gene3D" id="1.10.10.60">
    <property type="entry name" value="Homeodomain-like"/>
    <property type="match status" value="2"/>
</dbReference>
<evidence type="ECO:0000256" key="2">
    <source>
        <dbReference type="ARBA" id="ARBA00023125"/>
    </source>
</evidence>
<dbReference type="OrthoDB" id="324626at2"/>
<evidence type="ECO:0000256" key="1">
    <source>
        <dbReference type="ARBA" id="ARBA00023015"/>
    </source>
</evidence>
<keyword evidence="1" id="KW-0805">Transcription regulation</keyword>
<keyword evidence="6" id="KW-1185">Reference proteome</keyword>
<dbReference type="Pfam" id="PF12833">
    <property type="entry name" value="HTH_18"/>
    <property type="match status" value="1"/>
</dbReference>
<evidence type="ECO:0000313" key="5">
    <source>
        <dbReference type="EMBL" id="PEG30814.1"/>
    </source>
</evidence>
<comment type="caution">
    <text evidence="5">The sequence shown here is derived from an EMBL/GenBank/DDBJ whole genome shotgun (WGS) entry which is preliminary data.</text>
</comment>
<keyword evidence="3" id="KW-0804">Transcription</keyword>
<name>A0A2A7MGH4_9CLOT</name>
<keyword evidence="2" id="KW-0238">DNA-binding</keyword>
<dbReference type="InterPro" id="IPR018060">
    <property type="entry name" value="HTH_AraC"/>
</dbReference>
<evidence type="ECO:0000256" key="3">
    <source>
        <dbReference type="ARBA" id="ARBA00023163"/>
    </source>
</evidence>
<gene>
    <name evidence="5" type="ORF">CQ394_03585</name>
</gene>